<keyword evidence="3" id="KW-1185">Reference proteome</keyword>
<protein>
    <submittedName>
        <fullName evidence="2">Uncharacterized protein</fullName>
    </submittedName>
</protein>
<name>A0A4Y2WJ89_ARAVE</name>
<organism evidence="2 3">
    <name type="scientific">Araneus ventricosus</name>
    <name type="common">Orbweaver spider</name>
    <name type="synonym">Epeira ventricosa</name>
    <dbReference type="NCBI Taxonomy" id="182803"/>
    <lineage>
        <taxon>Eukaryota</taxon>
        <taxon>Metazoa</taxon>
        <taxon>Ecdysozoa</taxon>
        <taxon>Arthropoda</taxon>
        <taxon>Chelicerata</taxon>
        <taxon>Arachnida</taxon>
        <taxon>Araneae</taxon>
        <taxon>Araneomorphae</taxon>
        <taxon>Entelegynae</taxon>
        <taxon>Araneoidea</taxon>
        <taxon>Araneidae</taxon>
        <taxon>Araneus</taxon>
    </lineage>
</organism>
<dbReference type="AlphaFoldDB" id="A0A4Y2WJ89"/>
<evidence type="ECO:0000313" key="2">
    <source>
        <dbReference type="EMBL" id="GBO36654.1"/>
    </source>
</evidence>
<dbReference type="Proteomes" id="UP000499080">
    <property type="component" value="Unassembled WGS sequence"/>
</dbReference>
<sequence length="125" mass="13921">MTTCRMLCSLCHFNSLNPKRPFSFRSFKTRTFLGGSDMNWTVPTLWSFTPPHHPLTFPSPSIKTQGKGLRFARLIGPLPRLSPKPSQNLTSTQKKPAASDRPSSLLTEIFKPPGTVSVGLIRLIL</sequence>
<feature type="region of interest" description="Disordered" evidence="1">
    <location>
        <begin position="78"/>
        <end position="103"/>
    </location>
</feature>
<gene>
    <name evidence="2" type="ORF">AVEN_2181_1</name>
</gene>
<comment type="caution">
    <text evidence="2">The sequence shown here is derived from an EMBL/GenBank/DDBJ whole genome shotgun (WGS) entry which is preliminary data.</text>
</comment>
<accession>A0A4Y2WJ89</accession>
<feature type="compositionally biased region" description="Polar residues" evidence="1">
    <location>
        <begin position="84"/>
        <end position="94"/>
    </location>
</feature>
<reference evidence="2 3" key="1">
    <citation type="journal article" date="2019" name="Sci. Rep.">
        <title>Orb-weaving spider Araneus ventricosus genome elucidates the spidroin gene catalogue.</title>
        <authorList>
            <person name="Kono N."/>
            <person name="Nakamura H."/>
            <person name="Ohtoshi R."/>
            <person name="Moran D.A.P."/>
            <person name="Shinohara A."/>
            <person name="Yoshida Y."/>
            <person name="Fujiwara M."/>
            <person name="Mori M."/>
            <person name="Tomita M."/>
            <person name="Arakawa K."/>
        </authorList>
    </citation>
    <scope>NUCLEOTIDE SEQUENCE [LARGE SCALE GENOMIC DNA]</scope>
</reference>
<evidence type="ECO:0000313" key="3">
    <source>
        <dbReference type="Proteomes" id="UP000499080"/>
    </source>
</evidence>
<proteinExistence type="predicted"/>
<evidence type="ECO:0000256" key="1">
    <source>
        <dbReference type="SAM" id="MobiDB-lite"/>
    </source>
</evidence>
<dbReference type="EMBL" id="BGPR01060893">
    <property type="protein sequence ID" value="GBO36654.1"/>
    <property type="molecule type" value="Genomic_DNA"/>
</dbReference>